<dbReference type="InterPro" id="IPR002938">
    <property type="entry name" value="FAD-bd"/>
</dbReference>
<keyword evidence="8" id="KW-1185">Reference proteome</keyword>
<dbReference type="InterPro" id="IPR036188">
    <property type="entry name" value="FAD/NAD-bd_sf"/>
</dbReference>
<sequence>MNIAQPSILIVGAGPVGLVLALSLLRNRVPVRIINKQLTHSVGHRGSGLHPRTLEHYKILGILPQVLERSGPWPKMRLYSSPESPDGKPLQEFSMIEELEPTAQYPIINSIMFSQDRHEALLRQVLLEEYDTVVEMGTELQSFIQTPDDVQARLVKHTAEGKQTEETARFEYVIGTDGARSVVRKQLGLSFLGESRTEHIAVTGDFELKKGISDNKFWYGWGGGETPFVCLRPWETNDNIYNVAAAGEGMDAQRLANNHDELFEMIRTHIGPNRDLEFGKVLCLGLWSPNIRMVDKFGVGRVFIGGGEIVFDSSTSQRPLLTPHDPSIDAAHVHSPTGGQGLNTGVQDAFNLGWKLSLVHKKLAPASLLESYSDERLPVVAVMLKKTTLLMDKTFAENSDITSHWKREFEMRQLGVNYRGSKLVVDEKYGREEGEGDEKVDPYRGGLDGKAKGGDRAPAAESLVVLKGFEGTDASETCLYDLLSSAKHTAVVFAKENEEEKEMEMLLSTVKKLFPQDTVQTVVLRSQPGLAVGDSADYVVVDKEGEAFMNYNVGKEDQCRLFLIRPDGYIGAIVGGQKGLEAYVGMIFGGQAA</sequence>
<dbReference type="EMBL" id="JBBXMP010000139">
    <property type="protein sequence ID" value="KAL0061321.1"/>
    <property type="molecule type" value="Genomic_DNA"/>
</dbReference>
<proteinExistence type="predicted"/>
<evidence type="ECO:0000256" key="3">
    <source>
        <dbReference type="ARBA" id="ARBA00022827"/>
    </source>
</evidence>
<keyword evidence="3" id="KW-0274">FAD</keyword>
<dbReference type="InterPro" id="IPR050641">
    <property type="entry name" value="RIFMO-like"/>
</dbReference>
<feature type="domain" description="FAD-binding" evidence="6">
    <location>
        <begin position="8"/>
        <end position="306"/>
    </location>
</feature>
<keyword evidence="4" id="KW-0560">Oxidoreductase</keyword>
<reference evidence="7 8" key="1">
    <citation type="submission" date="2024-05" db="EMBL/GenBank/DDBJ databases">
        <title>A draft genome resource for the thread blight pathogen Marasmius tenuissimus strain MS-2.</title>
        <authorList>
            <person name="Yulfo-Soto G.E."/>
            <person name="Baruah I.K."/>
            <person name="Amoako-Attah I."/>
            <person name="Bukari Y."/>
            <person name="Meinhardt L.W."/>
            <person name="Bailey B.A."/>
            <person name="Cohen S.P."/>
        </authorList>
    </citation>
    <scope>NUCLEOTIDE SEQUENCE [LARGE SCALE GENOMIC DNA]</scope>
    <source>
        <strain evidence="7 8">MS-2</strain>
    </source>
</reference>
<feature type="domain" description="FAD-binding" evidence="6">
    <location>
        <begin position="329"/>
        <end position="385"/>
    </location>
</feature>
<keyword evidence="2" id="KW-0285">Flavoprotein</keyword>
<gene>
    <name evidence="7" type="ORF">AAF712_011838</name>
</gene>
<comment type="caution">
    <text evidence="7">The sequence shown here is derived from an EMBL/GenBank/DDBJ whole genome shotgun (WGS) entry which is preliminary data.</text>
</comment>
<evidence type="ECO:0000256" key="4">
    <source>
        <dbReference type="ARBA" id="ARBA00023002"/>
    </source>
</evidence>
<accession>A0ABR2ZJZ0</accession>
<dbReference type="PANTHER" id="PTHR43004">
    <property type="entry name" value="TRK SYSTEM POTASSIUM UPTAKE PROTEIN"/>
    <property type="match status" value="1"/>
</dbReference>
<dbReference type="SUPFAM" id="SSF51905">
    <property type="entry name" value="FAD/NAD(P)-binding domain"/>
    <property type="match status" value="1"/>
</dbReference>
<evidence type="ECO:0000256" key="2">
    <source>
        <dbReference type="ARBA" id="ARBA00022630"/>
    </source>
</evidence>
<evidence type="ECO:0000256" key="5">
    <source>
        <dbReference type="SAM" id="MobiDB-lite"/>
    </source>
</evidence>
<evidence type="ECO:0000313" key="7">
    <source>
        <dbReference type="EMBL" id="KAL0061321.1"/>
    </source>
</evidence>
<comment type="cofactor">
    <cofactor evidence="1">
        <name>FAD</name>
        <dbReference type="ChEBI" id="CHEBI:57692"/>
    </cofactor>
</comment>
<evidence type="ECO:0000256" key="1">
    <source>
        <dbReference type="ARBA" id="ARBA00001974"/>
    </source>
</evidence>
<protein>
    <recommendedName>
        <fullName evidence="6">FAD-binding domain-containing protein</fullName>
    </recommendedName>
</protein>
<dbReference type="Gene3D" id="3.50.50.60">
    <property type="entry name" value="FAD/NAD(P)-binding domain"/>
    <property type="match status" value="1"/>
</dbReference>
<dbReference type="PRINTS" id="PR00420">
    <property type="entry name" value="RNGMNOXGNASE"/>
</dbReference>
<dbReference type="Gene3D" id="3.30.9.10">
    <property type="entry name" value="D-Amino Acid Oxidase, subunit A, domain 2"/>
    <property type="match status" value="1"/>
</dbReference>
<evidence type="ECO:0000313" key="8">
    <source>
        <dbReference type="Proteomes" id="UP001437256"/>
    </source>
</evidence>
<evidence type="ECO:0000259" key="6">
    <source>
        <dbReference type="Pfam" id="PF01494"/>
    </source>
</evidence>
<dbReference type="PANTHER" id="PTHR43004:SF19">
    <property type="entry name" value="BINDING MONOOXYGENASE, PUTATIVE (JCVI)-RELATED"/>
    <property type="match status" value="1"/>
</dbReference>
<organism evidence="7 8">
    <name type="scientific">Marasmius tenuissimus</name>
    <dbReference type="NCBI Taxonomy" id="585030"/>
    <lineage>
        <taxon>Eukaryota</taxon>
        <taxon>Fungi</taxon>
        <taxon>Dikarya</taxon>
        <taxon>Basidiomycota</taxon>
        <taxon>Agaricomycotina</taxon>
        <taxon>Agaricomycetes</taxon>
        <taxon>Agaricomycetidae</taxon>
        <taxon>Agaricales</taxon>
        <taxon>Marasmiineae</taxon>
        <taxon>Marasmiaceae</taxon>
        <taxon>Marasmius</taxon>
    </lineage>
</organism>
<dbReference type="Proteomes" id="UP001437256">
    <property type="component" value="Unassembled WGS sequence"/>
</dbReference>
<feature type="region of interest" description="Disordered" evidence="5">
    <location>
        <begin position="433"/>
        <end position="454"/>
    </location>
</feature>
<dbReference type="Gene3D" id="3.40.30.120">
    <property type="match status" value="1"/>
</dbReference>
<dbReference type="Pfam" id="PF01494">
    <property type="entry name" value="FAD_binding_3"/>
    <property type="match status" value="2"/>
</dbReference>
<name>A0ABR2ZJZ0_9AGAR</name>